<evidence type="ECO:0008006" key="3">
    <source>
        <dbReference type="Google" id="ProtNLM"/>
    </source>
</evidence>
<dbReference type="EMBL" id="JPMI01000323">
    <property type="protein sequence ID" value="KFA87839.1"/>
    <property type="molecule type" value="Genomic_DNA"/>
</dbReference>
<reference evidence="1 2" key="1">
    <citation type="submission" date="2014-07" db="EMBL/GenBank/DDBJ databases">
        <title>Draft Genome Sequence of Gephyronic Acid Producer, Cystobacter violaceus Strain Cb vi76.</title>
        <authorList>
            <person name="Stevens D.C."/>
            <person name="Young J."/>
            <person name="Carmichael R."/>
            <person name="Tan J."/>
            <person name="Taylor R.E."/>
        </authorList>
    </citation>
    <scope>NUCLEOTIDE SEQUENCE [LARGE SCALE GENOMIC DNA]</scope>
    <source>
        <strain evidence="1 2">Cb vi76</strain>
    </source>
</reference>
<gene>
    <name evidence="1" type="ORF">Q664_45080</name>
</gene>
<protein>
    <recommendedName>
        <fullName evidence="3">Cytotoxic translational repressor of toxin-antitoxin stability system</fullName>
    </recommendedName>
</protein>
<evidence type="ECO:0000313" key="2">
    <source>
        <dbReference type="Proteomes" id="UP000028547"/>
    </source>
</evidence>
<name>A0A084SHA4_9BACT</name>
<dbReference type="AlphaFoldDB" id="A0A084SHA4"/>
<evidence type="ECO:0000313" key="1">
    <source>
        <dbReference type="EMBL" id="KFA87839.1"/>
    </source>
</evidence>
<proteinExistence type="predicted"/>
<dbReference type="RefSeq" id="WP_043410804.1">
    <property type="nucleotide sequence ID" value="NZ_JPMI01000323.1"/>
</dbReference>
<accession>A0A084SHA4</accession>
<organism evidence="1 2">
    <name type="scientific">Archangium violaceum Cb vi76</name>
    <dbReference type="NCBI Taxonomy" id="1406225"/>
    <lineage>
        <taxon>Bacteria</taxon>
        <taxon>Pseudomonadati</taxon>
        <taxon>Myxococcota</taxon>
        <taxon>Myxococcia</taxon>
        <taxon>Myxococcales</taxon>
        <taxon>Cystobacterineae</taxon>
        <taxon>Archangiaceae</taxon>
        <taxon>Archangium</taxon>
    </lineage>
</organism>
<comment type="caution">
    <text evidence="1">The sequence shown here is derived from an EMBL/GenBank/DDBJ whole genome shotgun (WGS) entry which is preliminary data.</text>
</comment>
<dbReference type="Proteomes" id="UP000028547">
    <property type="component" value="Unassembled WGS sequence"/>
</dbReference>
<sequence>MALQFTLSQQVARLLSGCPATVRGRVLRELSQRLSGVQSLPRRGLEVGVLRLPSGFQVSYRLDRERQQVEMLDLAGAPG</sequence>